<proteinExistence type="predicted"/>
<reference evidence="1" key="2">
    <citation type="journal article" date="2015" name="Data Brief">
        <title>Shoot transcriptome of the giant reed, Arundo donax.</title>
        <authorList>
            <person name="Barrero R.A."/>
            <person name="Guerrero F.D."/>
            <person name="Moolhuijzen P."/>
            <person name="Goolsby J.A."/>
            <person name="Tidwell J."/>
            <person name="Bellgard S.E."/>
            <person name="Bellgard M.I."/>
        </authorList>
    </citation>
    <scope>NUCLEOTIDE SEQUENCE</scope>
    <source>
        <tissue evidence="1">Shoot tissue taken approximately 20 cm above the soil surface</tissue>
    </source>
</reference>
<accession>A0A0A9BPQ3</accession>
<sequence>MEILLMEGVRCKCEKIFLRSILINGGTIEVSLEMHIWFTIKDIFVKAPLRKRKKERKLL</sequence>
<dbReference type="AlphaFoldDB" id="A0A0A9BPQ3"/>
<name>A0A0A9BPQ3_ARUDO</name>
<reference evidence="1" key="1">
    <citation type="submission" date="2014-09" db="EMBL/GenBank/DDBJ databases">
        <authorList>
            <person name="Magalhaes I.L.F."/>
            <person name="Oliveira U."/>
            <person name="Santos F.R."/>
            <person name="Vidigal T.H.D.A."/>
            <person name="Brescovit A.D."/>
            <person name="Santos A.J."/>
        </authorList>
    </citation>
    <scope>NUCLEOTIDE SEQUENCE</scope>
    <source>
        <tissue evidence="1">Shoot tissue taken approximately 20 cm above the soil surface</tissue>
    </source>
</reference>
<organism evidence="1">
    <name type="scientific">Arundo donax</name>
    <name type="common">Giant reed</name>
    <name type="synonym">Donax arundinaceus</name>
    <dbReference type="NCBI Taxonomy" id="35708"/>
    <lineage>
        <taxon>Eukaryota</taxon>
        <taxon>Viridiplantae</taxon>
        <taxon>Streptophyta</taxon>
        <taxon>Embryophyta</taxon>
        <taxon>Tracheophyta</taxon>
        <taxon>Spermatophyta</taxon>
        <taxon>Magnoliopsida</taxon>
        <taxon>Liliopsida</taxon>
        <taxon>Poales</taxon>
        <taxon>Poaceae</taxon>
        <taxon>PACMAD clade</taxon>
        <taxon>Arundinoideae</taxon>
        <taxon>Arundineae</taxon>
        <taxon>Arundo</taxon>
    </lineage>
</organism>
<evidence type="ECO:0000313" key="1">
    <source>
        <dbReference type="EMBL" id="JAD64108.1"/>
    </source>
</evidence>
<dbReference type="EMBL" id="GBRH01233787">
    <property type="protein sequence ID" value="JAD64108.1"/>
    <property type="molecule type" value="Transcribed_RNA"/>
</dbReference>
<protein>
    <submittedName>
        <fullName evidence="1">Uncharacterized protein</fullName>
    </submittedName>
</protein>